<dbReference type="STRING" id="1642647.PSM36_2760"/>
<accession>A0A1R3SZE7</accession>
<dbReference type="KEGG" id="psac:PSM36_2760"/>
<gene>
    <name evidence="2" type="ORF">PSM36_2760</name>
</gene>
<evidence type="ECO:0000256" key="1">
    <source>
        <dbReference type="SAM" id="Phobius"/>
    </source>
</evidence>
<dbReference type="AlphaFoldDB" id="A0A1R3SZE7"/>
<keyword evidence="1" id="KW-1133">Transmembrane helix</keyword>
<proteinExistence type="predicted"/>
<name>A0A1R3SZE7_9BACT</name>
<dbReference type="RefSeq" id="WP_076931379.1">
    <property type="nucleotide sequence ID" value="NZ_LT605205.1"/>
</dbReference>
<keyword evidence="1" id="KW-0472">Membrane</keyword>
<dbReference type="EMBL" id="LT605205">
    <property type="protein sequence ID" value="SCD21556.1"/>
    <property type="molecule type" value="Genomic_DNA"/>
</dbReference>
<dbReference type="Proteomes" id="UP000187464">
    <property type="component" value="Chromosome I"/>
</dbReference>
<feature type="transmembrane region" description="Helical" evidence="1">
    <location>
        <begin position="29"/>
        <end position="50"/>
    </location>
</feature>
<sequence length="309" mass="35700">MFQLYKQRDFSGYIIDTIAFFKSYWKNFFGNYIVITGGILVLLCVIYFFVFRDLFTALFSSVDDGIGYDISYYFSDNPVLFVSMLIMMIVLSILFSIFAVSYPVVYLGLIEETGREDFTSSEIFERIRRFLPRIIRFGLYSLVTFFPLIIVATLLASVLVLLVVGVFILILLIPVATVWITQTFYVYLLNEVSFTDAMRQGWKILFSKKFWHIIGSAVVIYFILSILQGMVTMIPYIFMMFSLFTTGNGELNADFGIYISILYIVSFVLSYILSNILTVNQGIVYYSMQEQRYHTQALSEIDLIGQNVE</sequence>
<protein>
    <submittedName>
        <fullName evidence="2">Putative membrane protein</fullName>
    </submittedName>
</protein>
<feature type="transmembrane region" description="Helical" evidence="1">
    <location>
        <begin position="137"/>
        <end position="160"/>
    </location>
</feature>
<feature type="transmembrane region" description="Helical" evidence="1">
    <location>
        <begin position="257"/>
        <end position="279"/>
    </location>
</feature>
<evidence type="ECO:0000313" key="3">
    <source>
        <dbReference type="Proteomes" id="UP000187464"/>
    </source>
</evidence>
<reference evidence="3" key="1">
    <citation type="submission" date="2016-08" db="EMBL/GenBank/DDBJ databases">
        <authorList>
            <person name="Wibberg D."/>
        </authorList>
    </citation>
    <scope>NUCLEOTIDE SEQUENCE [LARGE SCALE GENOMIC DNA]</scope>
</reference>
<evidence type="ECO:0000313" key="2">
    <source>
        <dbReference type="EMBL" id="SCD21556.1"/>
    </source>
</evidence>
<feature type="transmembrane region" description="Helical" evidence="1">
    <location>
        <begin position="210"/>
        <end position="237"/>
    </location>
</feature>
<keyword evidence="3" id="KW-1185">Reference proteome</keyword>
<feature type="transmembrane region" description="Helical" evidence="1">
    <location>
        <begin position="166"/>
        <end position="189"/>
    </location>
</feature>
<keyword evidence="1" id="KW-0812">Transmembrane</keyword>
<organism evidence="2 3">
    <name type="scientific">Proteiniphilum saccharofermentans</name>
    <dbReference type="NCBI Taxonomy" id="1642647"/>
    <lineage>
        <taxon>Bacteria</taxon>
        <taxon>Pseudomonadati</taxon>
        <taxon>Bacteroidota</taxon>
        <taxon>Bacteroidia</taxon>
        <taxon>Bacteroidales</taxon>
        <taxon>Dysgonomonadaceae</taxon>
        <taxon>Proteiniphilum</taxon>
    </lineage>
</organism>
<feature type="transmembrane region" description="Helical" evidence="1">
    <location>
        <begin position="79"/>
        <end position="105"/>
    </location>
</feature>